<reference evidence="1" key="1">
    <citation type="submission" date="2020-03" db="EMBL/GenBank/DDBJ databases">
        <title>The deep terrestrial virosphere.</title>
        <authorList>
            <person name="Holmfeldt K."/>
            <person name="Nilsson E."/>
            <person name="Simone D."/>
            <person name="Lopez-Fernandez M."/>
            <person name="Wu X."/>
            <person name="de Brujin I."/>
            <person name="Lundin D."/>
            <person name="Andersson A."/>
            <person name="Bertilsson S."/>
            <person name="Dopson M."/>
        </authorList>
    </citation>
    <scope>NUCLEOTIDE SEQUENCE</scope>
    <source>
        <strain evidence="1">MM415A04407</strain>
    </source>
</reference>
<sequence length="45" mass="5277">MLIDLTKTIFKCSECGNELEVEDVDEYDDTIFIRPCECCIKEKDE</sequence>
<evidence type="ECO:0000313" key="1">
    <source>
        <dbReference type="EMBL" id="QJA69659.1"/>
    </source>
</evidence>
<protein>
    <submittedName>
        <fullName evidence="1">Uncharacterized protein</fullName>
    </submittedName>
</protein>
<accession>A0A6M3JHL5</accession>
<gene>
    <name evidence="1" type="ORF">MM415A04407_0008</name>
</gene>
<dbReference type="AlphaFoldDB" id="A0A6M3JHL5"/>
<name>A0A6M3JHL5_9ZZZZ</name>
<proteinExistence type="predicted"/>
<organism evidence="1">
    <name type="scientific">viral metagenome</name>
    <dbReference type="NCBI Taxonomy" id="1070528"/>
    <lineage>
        <taxon>unclassified sequences</taxon>
        <taxon>metagenomes</taxon>
        <taxon>organismal metagenomes</taxon>
    </lineage>
</organism>
<dbReference type="EMBL" id="MT141725">
    <property type="protein sequence ID" value="QJA69659.1"/>
    <property type="molecule type" value="Genomic_DNA"/>
</dbReference>